<dbReference type="Gene3D" id="3.40.250.10">
    <property type="entry name" value="Rhodanese-like domain"/>
    <property type="match status" value="1"/>
</dbReference>
<dbReference type="InParanoid" id="A0A6P8IXS2"/>
<evidence type="ECO:0000313" key="14">
    <source>
        <dbReference type="RefSeq" id="XP_031571979.1"/>
    </source>
</evidence>
<dbReference type="GO" id="GO:0036064">
    <property type="term" value="C:ciliary basal body"/>
    <property type="evidence" value="ECO:0007669"/>
    <property type="project" value="TreeGrafter"/>
</dbReference>
<evidence type="ECO:0000259" key="12">
    <source>
        <dbReference type="PROSITE" id="PS50206"/>
    </source>
</evidence>
<dbReference type="GO" id="GO:0015031">
    <property type="term" value="P:protein transport"/>
    <property type="evidence" value="ECO:0007669"/>
    <property type="project" value="UniProtKB-KW"/>
</dbReference>
<gene>
    <name evidence="14" type="primary">LOC116306083</name>
</gene>
<keyword evidence="5" id="KW-0970">Cilium biogenesis/degradation</keyword>
<dbReference type="GO" id="GO:0060271">
    <property type="term" value="P:cilium assembly"/>
    <property type="evidence" value="ECO:0007669"/>
    <property type="project" value="TreeGrafter"/>
</dbReference>
<keyword evidence="9" id="KW-0966">Cell projection</keyword>
<dbReference type="FunCoup" id="A0A6P8IXS2">
    <property type="interactions" value="616"/>
</dbReference>
<organism evidence="13 14">
    <name type="scientific">Actinia tenebrosa</name>
    <name type="common">Australian red waratah sea anemone</name>
    <dbReference type="NCBI Taxonomy" id="6105"/>
    <lineage>
        <taxon>Eukaryota</taxon>
        <taxon>Metazoa</taxon>
        <taxon>Cnidaria</taxon>
        <taxon>Anthozoa</taxon>
        <taxon>Hexacorallia</taxon>
        <taxon>Actiniaria</taxon>
        <taxon>Actiniidae</taxon>
        <taxon>Actinia</taxon>
    </lineage>
</organism>
<feature type="region of interest" description="Disordered" evidence="11">
    <location>
        <begin position="278"/>
        <end position="304"/>
    </location>
</feature>
<evidence type="ECO:0000313" key="13">
    <source>
        <dbReference type="Proteomes" id="UP000515163"/>
    </source>
</evidence>
<evidence type="ECO:0000256" key="2">
    <source>
        <dbReference type="ARBA" id="ARBA00004300"/>
    </source>
</evidence>
<name>A0A6P8IXS2_ACTTE</name>
<dbReference type="Proteomes" id="UP000515163">
    <property type="component" value="Unplaced"/>
</dbReference>
<feature type="compositionally biased region" description="Polar residues" evidence="11">
    <location>
        <begin position="294"/>
        <end position="304"/>
    </location>
</feature>
<dbReference type="KEGG" id="aten:116306083"/>
<evidence type="ECO:0000256" key="3">
    <source>
        <dbReference type="ARBA" id="ARBA00022448"/>
    </source>
</evidence>
<keyword evidence="4" id="KW-0963">Cytoplasm</keyword>
<evidence type="ECO:0000256" key="7">
    <source>
        <dbReference type="ARBA" id="ARBA00023069"/>
    </source>
</evidence>
<evidence type="ECO:0000256" key="6">
    <source>
        <dbReference type="ARBA" id="ARBA00022927"/>
    </source>
</evidence>
<keyword evidence="7" id="KW-0969">Cilium</keyword>
<keyword evidence="3" id="KW-0813">Transport</keyword>
<evidence type="ECO:0000256" key="8">
    <source>
        <dbReference type="ARBA" id="ARBA00023212"/>
    </source>
</evidence>
<proteinExistence type="inferred from homology"/>
<evidence type="ECO:0000256" key="11">
    <source>
        <dbReference type="SAM" id="MobiDB-lite"/>
    </source>
</evidence>
<feature type="region of interest" description="Disordered" evidence="11">
    <location>
        <begin position="327"/>
        <end position="365"/>
    </location>
</feature>
<dbReference type="SMART" id="SM00450">
    <property type="entry name" value="RHOD"/>
    <property type="match status" value="1"/>
</dbReference>
<evidence type="ECO:0000256" key="4">
    <source>
        <dbReference type="ARBA" id="ARBA00022490"/>
    </source>
</evidence>
<accession>A0A6P8IXS2</accession>
<dbReference type="CDD" id="cd00158">
    <property type="entry name" value="RHOD"/>
    <property type="match status" value="1"/>
</dbReference>
<dbReference type="InterPro" id="IPR001763">
    <property type="entry name" value="Rhodanese-like_dom"/>
</dbReference>
<keyword evidence="13" id="KW-1185">Reference proteome</keyword>
<dbReference type="GeneID" id="116306083"/>
<dbReference type="GO" id="GO:0005813">
    <property type="term" value="C:centrosome"/>
    <property type="evidence" value="ECO:0007669"/>
    <property type="project" value="UniProtKB-SubCell"/>
</dbReference>
<dbReference type="Pfam" id="PF00581">
    <property type="entry name" value="Rhodanese"/>
    <property type="match status" value="1"/>
</dbReference>
<reference evidence="14" key="1">
    <citation type="submission" date="2025-08" db="UniProtKB">
        <authorList>
            <consortium name="RefSeq"/>
        </authorList>
    </citation>
    <scope>IDENTIFICATION</scope>
    <source>
        <tissue evidence="14">Tentacle</tissue>
    </source>
</reference>
<dbReference type="RefSeq" id="XP_031571979.1">
    <property type="nucleotide sequence ID" value="XM_031716119.1"/>
</dbReference>
<evidence type="ECO:0000256" key="5">
    <source>
        <dbReference type="ARBA" id="ARBA00022794"/>
    </source>
</evidence>
<comment type="subcellular location">
    <subcellularLocation>
        <location evidence="1">Cytoplasm</location>
        <location evidence="1">Cytoskeleton</location>
        <location evidence="1">Cilium basal body</location>
    </subcellularLocation>
    <subcellularLocation>
        <location evidence="2">Cytoplasm</location>
        <location evidence="2">Cytoskeleton</location>
        <location evidence="2">Microtubule organizing center</location>
        <location evidence="2">Centrosome</location>
    </subcellularLocation>
</comment>
<dbReference type="PROSITE" id="PS50206">
    <property type="entry name" value="RHODANESE_3"/>
    <property type="match status" value="1"/>
</dbReference>
<dbReference type="AlphaFoldDB" id="A0A6P8IXS2"/>
<evidence type="ECO:0000256" key="10">
    <source>
        <dbReference type="ARBA" id="ARBA00038465"/>
    </source>
</evidence>
<dbReference type="PANTHER" id="PTHR44390:SF1">
    <property type="entry name" value="CENTROSOMAL PROTEIN OF 41 KDA"/>
    <property type="match status" value="1"/>
</dbReference>
<feature type="domain" description="Rhodanese" evidence="12">
    <location>
        <begin position="172"/>
        <end position="269"/>
    </location>
</feature>
<dbReference type="SUPFAM" id="SSF52821">
    <property type="entry name" value="Rhodanese/Cell cycle control phosphatase"/>
    <property type="match status" value="1"/>
</dbReference>
<dbReference type="InterPro" id="IPR051889">
    <property type="entry name" value="CEP41"/>
</dbReference>
<keyword evidence="8" id="KW-0206">Cytoskeleton</keyword>
<evidence type="ECO:0000256" key="9">
    <source>
        <dbReference type="ARBA" id="ARBA00023273"/>
    </source>
</evidence>
<dbReference type="PANTHER" id="PTHR44390">
    <property type="entry name" value="CENTROSOMAL PROTEIN OF 41 KDA"/>
    <property type="match status" value="1"/>
</dbReference>
<dbReference type="OrthoDB" id="70250at2759"/>
<sequence>MSSTSRAKKINVLDKKIPENPKYKHVKATVDTGSSVTKYMERIEDMRKNYKFRKDEIFKRMKVSTFAQLVLQVAQVIQVEEDRENLISAAGSEMSDTSTLIPDEKEMEENVPPLILGDENERPNTSGTETSRSTLHGLIHGVGEIDMKDKEKQDNNPQTPQVQTSTYAPDIESMPYLLLDIREKDAFDKCHIIGALNYPASMLSRSYNYFTKEILMFKNKVGKIIILYDEDERLTGPSATTFVQREVDNLFVLSGGLKVLAKKFGDCMITGKLPASCIPTPPPSRKGSGKQRLPQPSTPGTQQHYNYFTYEQLEKIQEKLDDELLSQDSKSRLSSRVSSRSAVSSASSRLSTASSASSNKKSVWK</sequence>
<keyword evidence="6" id="KW-0653">Protein transport</keyword>
<protein>
    <submittedName>
        <fullName evidence="14">Centrosomal protein of 41 kDa-like</fullName>
    </submittedName>
</protein>
<comment type="similarity">
    <text evidence="10">Belongs to the CEP41 family.</text>
</comment>
<dbReference type="InterPro" id="IPR036873">
    <property type="entry name" value="Rhodanese-like_dom_sf"/>
</dbReference>
<evidence type="ECO:0000256" key="1">
    <source>
        <dbReference type="ARBA" id="ARBA00004120"/>
    </source>
</evidence>